<name>A0ABN2DVB3_9ACTN</name>
<organism evidence="1 2">
    <name type="scientific">Kribbella sancticallisti</name>
    <dbReference type="NCBI Taxonomy" id="460087"/>
    <lineage>
        <taxon>Bacteria</taxon>
        <taxon>Bacillati</taxon>
        <taxon>Actinomycetota</taxon>
        <taxon>Actinomycetes</taxon>
        <taxon>Propionibacteriales</taxon>
        <taxon>Kribbellaceae</taxon>
        <taxon>Kribbella</taxon>
    </lineage>
</organism>
<comment type="caution">
    <text evidence="1">The sequence shown here is derived from an EMBL/GenBank/DDBJ whole genome shotgun (WGS) entry which is preliminary data.</text>
</comment>
<proteinExistence type="predicted"/>
<keyword evidence="2" id="KW-1185">Reference proteome</keyword>
<dbReference type="CDD" id="cd07814">
    <property type="entry name" value="SRPBCC_CalC_Aha1-like"/>
    <property type="match status" value="1"/>
</dbReference>
<dbReference type="Proteomes" id="UP001500393">
    <property type="component" value="Unassembled WGS sequence"/>
</dbReference>
<dbReference type="SUPFAM" id="SSF55961">
    <property type="entry name" value="Bet v1-like"/>
    <property type="match status" value="1"/>
</dbReference>
<reference evidence="1 2" key="1">
    <citation type="journal article" date="2019" name="Int. J. Syst. Evol. Microbiol.">
        <title>The Global Catalogue of Microorganisms (GCM) 10K type strain sequencing project: providing services to taxonomists for standard genome sequencing and annotation.</title>
        <authorList>
            <consortium name="The Broad Institute Genomics Platform"/>
            <consortium name="The Broad Institute Genome Sequencing Center for Infectious Disease"/>
            <person name="Wu L."/>
            <person name="Ma J."/>
        </authorList>
    </citation>
    <scope>NUCLEOTIDE SEQUENCE [LARGE SCALE GENOMIC DNA]</scope>
    <source>
        <strain evidence="1 2">JCM 14969</strain>
    </source>
</reference>
<protein>
    <submittedName>
        <fullName evidence="1">SRPBCC domain-containing protein</fullName>
    </submittedName>
</protein>
<accession>A0ABN2DVB3</accession>
<dbReference type="EMBL" id="BAAAOS010000028">
    <property type="protein sequence ID" value="GAA1584762.1"/>
    <property type="molecule type" value="Genomic_DNA"/>
</dbReference>
<sequence length="230" mass="25587">MTEERRLELEIALDATPEQVWDAIATEAGMTAWFAPMDPTPDKNGRTADGRATRWEPGRGFKIEAGTGSYEYLIEARDGSSAVLRFTQTGFTADDWEAEYEATARGWGLYFHTLALYLSTFGGAPAIYIVAEGPESENTAESWRWLMSTIGTSTVGDKVELRVPGLEPVVGVLDYYGPSHVGVQTDDALLRFHGRDLLGMSVALGHHYYGDHDAERLQNAWQSWITDIYR</sequence>
<dbReference type="Gene3D" id="3.30.530.20">
    <property type="match status" value="1"/>
</dbReference>
<gene>
    <name evidence="1" type="ORF">GCM10009789_43060</name>
</gene>
<evidence type="ECO:0000313" key="1">
    <source>
        <dbReference type="EMBL" id="GAA1584762.1"/>
    </source>
</evidence>
<dbReference type="RefSeq" id="WP_344216576.1">
    <property type="nucleotide sequence ID" value="NZ_BAAAOS010000028.1"/>
</dbReference>
<evidence type="ECO:0000313" key="2">
    <source>
        <dbReference type="Proteomes" id="UP001500393"/>
    </source>
</evidence>
<dbReference type="InterPro" id="IPR023393">
    <property type="entry name" value="START-like_dom_sf"/>
</dbReference>